<dbReference type="PANTHER" id="PTHR13274:SF2">
    <property type="entry name" value="SMALL RIBOSOMAL SUBUNIT PROTEIN MS25"/>
    <property type="match status" value="1"/>
</dbReference>
<protein>
    <recommendedName>
        <fullName evidence="5">Ribosomal protein/NADH dehydrogenase domain-containing protein</fullName>
    </recommendedName>
</protein>
<dbReference type="GO" id="GO:1990904">
    <property type="term" value="C:ribonucleoprotein complex"/>
    <property type="evidence" value="ECO:0007669"/>
    <property type="project" value="UniProtKB-KW"/>
</dbReference>
<dbReference type="STRING" id="1432141.A0A015IUF1"/>
<dbReference type="AlphaFoldDB" id="A0A015IUF1"/>
<proteinExistence type="predicted"/>
<dbReference type="PANTHER" id="PTHR13274">
    <property type="entry name" value="MITOCHONDRIAL RIBOSOMAL PROTEIN S25"/>
    <property type="match status" value="1"/>
</dbReference>
<evidence type="ECO:0000313" key="6">
    <source>
        <dbReference type="EMBL" id="EXX60892.1"/>
    </source>
</evidence>
<dbReference type="Pfam" id="PF05047">
    <property type="entry name" value="L51_S25_CI-B8"/>
    <property type="match status" value="1"/>
</dbReference>
<keyword evidence="4" id="KW-0687">Ribonucleoprotein</keyword>
<dbReference type="SMART" id="SM00916">
    <property type="entry name" value="L51_S25_CI-B8"/>
    <property type="match status" value="1"/>
</dbReference>
<dbReference type="OMA" id="HNEHIKF"/>
<keyword evidence="7" id="KW-1185">Reference proteome</keyword>
<comment type="caution">
    <text evidence="6">The sequence shown here is derived from an EMBL/GenBank/DDBJ whole genome shotgun (WGS) entry which is preliminary data.</text>
</comment>
<dbReference type="InterPro" id="IPR036249">
    <property type="entry name" value="Thioredoxin-like_sf"/>
</dbReference>
<gene>
    <name evidence="6" type="ORF">RirG_175720</name>
</gene>
<evidence type="ECO:0000256" key="4">
    <source>
        <dbReference type="ARBA" id="ARBA00023274"/>
    </source>
</evidence>
<keyword evidence="3" id="KW-0496">Mitochondrion</keyword>
<dbReference type="GO" id="GO:0003735">
    <property type="term" value="F:structural constituent of ribosome"/>
    <property type="evidence" value="ECO:0007669"/>
    <property type="project" value="InterPro"/>
</dbReference>
<name>A0A015IUF1_RHIIW</name>
<dbReference type="OrthoDB" id="1696305at2759"/>
<evidence type="ECO:0000313" key="7">
    <source>
        <dbReference type="Proteomes" id="UP000022910"/>
    </source>
</evidence>
<dbReference type="InterPro" id="IPR040049">
    <property type="entry name" value="Ribosomal_mS25/mL61"/>
</dbReference>
<dbReference type="GO" id="GO:0005840">
    <property type="term" value="C:ribosome"/>
    <property type="evidence" value="ECO:0007669"/>
    <property type="project" value="UniProtKB-KW"/>
</dbReference>
<feature type="domain" description="Ribosomal protein/NADH dehydrogenase" evidence="5">
    <location>
        <begin position="44"/>
        <end position="117"/>
    </location>
</feature>
<dbReference type="EMBL" id="JEMT01025830">
    <property type="protein sequence ID" value="EXX60892.1"/>
    <property type="molecule type" value="Genomic_DNA"/>
</dbReference>
<dbReference type="InterPro" id="IPR007741">
    <property type="entry name" value="Ribosomal_mL43/mS25/NADH_DH"/>
</dbReference>
<reference evidence="6 7" key="1">
    <citation type="submission" date="2014-02" db="EMBL/GenBank/DDBJ databases">
        <title>Single nucleus genome sequencing reveals high similarity among nuclei of an endomycorrhizal fungus.</title>
        <authorList>
            <person name="Lin K."/>
            <person name="Geurts R."/>
            <person name="Zhang Z."/>
            <person name="Limpens E."/>
            <person name="Saunders D.G."/>
            <person name="Mu D."/>
            <person name="Pang E."/>
            <person name="Cao H."/>
            <person name="Cha H."/>
            <person name="Lin T."/>
            <person name="Zhou Q."/>
            <person name="Shang Y."/>
            <person name="Li Y."/>
            <person name="Ivanov S."/>
            <person name="Sharma T."/>
            <person name="Velzen R.V."/>
            <person name="Ruijter N.D."/>
            <person name="Aanen D.K."/>
            <person name="Win J."/>
            <person name="Kamoun S."/>
            <person name="Bisseling T."/>
            <person name="Huang S."/>
        </authorList>
    </citation>
    <scope>NUCLEOTIDE SEQUENCE [LARGE SCALE GENOMIC DNA]</scope>
    <source>
        <strain evidence="7">DAOM197198w</strain>
    </source>
</reference>
<keyword evidence="2" id="KW-0689">Ribosomal protein</keyword>
<dbReference type="Proteomes" id="UP000022910">
    <property type="component" value="Unassembled WGS sequence"/>
</dbReference>
<sequence length="122" mass="13693">MSKNIVKKIPISNLSRKIIDLRTGLGAVKLKPVVKKISLVYSVKNDNAGARYFKKENLPRIIYNNPGLPIEVSVLKEKGVKPTLTIEFDNSKDEIIDLTKKMSEDICIEFIQITDAKPAILI</sequence>
<organism evidence="6 7">
    <name type="scientific">Rhizophagus irregularis (strain DAOM 197198w)</name>
    <name type="common">Glomus intraradices</name>
    <dbReference type="NCBI Taxonomy" id="1432141"/>
    <lineage>
        <taxon>Eukaryota</taxon>
        <taxon>Fungi</taxon>
        <taxon>Fungi incertae sedis</taxon>
        <taxon>Mucoromycota</taxon>
        <taxon>Glomeromycotina</taxon>
        <taxon>Glomeromycetes</taxon>
        <taxon>Glomerales</taxon>
        <taxon>Glomeraceae</taxon>
        <taxon>Rhizophagus</taxon>
    </lineage>
</organism>
<dbReference type="SUPFAM" id="SSF52833">
    <property type="entry name" value="Thioredoxin-like"/>
    <property type="match status" value="1"/>
</dbReference>
<evidence type="ECO:0000256" key="3">
    <source>
        <dbReference type="ARBA" id="ARBA00023128"/>
    </source>
</evidence>
<dbReference type="GO" id="GO:0005739">
    <property type="term" value="C:mitochondrion"/>
    <property type="evidence" value="ECO:0007669"/>
    <property type="project" value="UniProtKB-SubCell"/>
</dbReference>
<accession>A0A015IUF1</accession>
<evidence type="ECO:0000256" key="2">
    <source>
        <dbReference type="ARBA" id="ARBA00022980"/>
    </source>
</evidence>
<comment type="subcellular location">
    <subcellularLocation>
        <location evidence="1">Mitochondrion</location>
    </subcellularLocation>
</comment>
<evidence type="ECO:0000259" key="5">
    <source>
        <dbReference type="SMART" id="SM00916"/>
    </source>
</evidence>
<dbReference type="SMR" id="A0A015IUF1"/>
<evidence type="ECO:0000256" key="1">
    <source>
        <dbReference type="ARBA" id="ARBA00004173"/>
    </source>
</evidence>
<dbReference type="Gene3D" id="3.40.30.10">
    <property type="entry name" value="Glutaredoxin"/>
    <property type="match status" value="1"/>
</dbReference>